<protein>
    <submittedName>
        <fullName evidence="2">Uncharacterized protein</fullName>
    </submittedName>
</protein>
<organism evidence="2 3">
    <name type="scientific">Chaetomidium leptoderma</name>
    <dbReference type="NCBI Taxonomy" id="669021"/>
    <lineage>
        <taxon>Eukaryota</taxon>
        <taxon>Fungi</taxon>
        <taxon>Dikarya</taxon>
        <taxon>Ascomycota</taxon>
        <taxon>Pezizomycotina</taxon>
        <taxon>Sordariomycetes</taxon>
        <taxon>Sordariomycetidae</taxon>
        <taxon>Sordariales</taxon>
        <taxon>Chaetomiaceae</taxon>
        <taxon>Chaetomidium</taxon>
    </lineage>
</organism>
<keyword evidence="3" id="KW-1185">Reference proteome</keyword>
<dbReference type="AlphaFoldDB" id="A0AAN6ZVC8"/>
<reference evidence="2" key="1">
    <citation type="journal article" date="2023" name="Mol. Phylogenet. Evol.">
        <title>Genome-scale phylogeny and comparative genomics of the fungal order Sordariales.</title>
        <authorList>
            <person name="Hensen N."/>
            <person name="Bonometti L."/>
            <person name="Westerberg I."/>
            <person name="Brannstrom I.O."/>
            <person name="Guillou S."/>
            <person name="Cros-Aarteil S."/>
            <person name="Calhoun S."/>
            <person name="Haridas S."/>
            <person name="Kuo A."/>
            <person name="Mondo S."/>
            <person name="Pangilinan J."/>
            <person name="Riley R."/>
            <person name="LaButti K."/>
            <person name="Andreopoulos B."/>
            <person name="Lipzen A."/>
            <person name="Chen C."/>
            <person name="Yan M."/>
            <person name="Daum C."/>
            <person name="Ng V."/>
            <person name="Clum A."/>
            <person name="Steindorff A."/>
            <person name="Ohm R.A."/>
            <person name="Martin F."/>
            <person name="Silar P."/>
            <person name="Natvig D.O."/>
            <person name="Lalanne C."/>
            <person name="Gautier V."/>
            <person name="Ament-Velasquez S.L."/>
            <person name="Kruys A."/>
            <person name="Hutchinson M.I."/>
            <person name="Powell A.J."/>
            <person name="Barry K."/>
            <person name="Miller A.N."/>
            <person name="Grigoriev I.V."/>
            <person name="Debuchy R."/>
            <person name="Gladieux P."/>
            <person name="Hiltunen Thoren M."/>
            <person name="Johannesson H."/>
        </authorList>
    </citation>
    <scope>NUCLEOTIDE SEQUENCE</scope>
    <source>
        <strain evidence="2">CBS 538.74</strain>
    </source>
</reference>
<proteinExistence type="predicted"/>
<dbReference type="Proteomes" id="UP001302745">
    <property type="component" value="Unassembled WGS sequence"/>
</dbReference>
<gene>
    <name evidence="2" type="ORF">C8A00DRAFT_35700</name>
</gene>
<name>A0AAN6ZVC8_9PEZI</name>
<evidence type="ECO:0000256" key="1">
    <source>
        <dbReference type="SAM" id="MobiDB-lite"/>
    </source>
</evidence>
<evidence type="ECO:0000313" key="2">
    <source>
        <dbReference type="EMBL" id="KAK4151658.1"/>
    </source>
</evidence>
<sequence length="139" mass="15422">MGLGHLPVCSYANEFDGGWDDLERRIGRMRESIAENSDAPGIAETMDFVLVQDPALEGASVRELQRRFQDWARGADNMDTSNAQGSRGGLEGWPCEPGSKDWMKVRAGAVETELYAELDDPEAWYAYYTPPECGVCPGW</sequence>
<accession>A0AAN6ZVC8</accession>
<reference evidence="2" key="2">
    <citation type="submission" date="2023-05" db="EMBL/GenBank/DDBJ databases">
        <authorList>
            <consortium name="Lawrence Berkeley National Laboratory"/>
            <person name="Steindorff A."/>
            <person name="Hensen N."/>
            <person name="Bonometti L."/>
            <person name="Westerberg I."/>
            <person name="Brannstrom I.O."/>
            <person name="Guillou S."/>
            <person name="Cros-Aarteil S."/>
            <person name="Calhoun S."/>
            <person name="Haridas S."/>
            <person name="Kuo A."/>
            <person name="Mondo S."/>
            <person name="Pangilinan J."/>
            <person name="Riley R."/>
            <person name="Labutti K."/>
            <person name="Andreopoulos B."/>
            <person name="Lipzen A."/>
            <person name="Chen C."/>
            <person name="Yanf M."/>
            <person name="Daum C."/>
            <person name="Ng V."/>
            <person name="Clum A."/>
            <person name="Ohm R."/>
            <person name="Martin F."/>
            <person name="Silar P."/>
            <person name="Natvig D."/>
            <person name="Lalanne C."/>
            <person name="Gautier V."/>
            <person name="Ament-Velasquez S.L."/>
            <person name="Kruys A."/>
            <person name="Hutchinson M.I."/>
            <person name="Powell A.J."/>
            <person name="Barry K."/>
            <person name="Miller A.N."/>
            <person name="Grigoriev I.V."/>
            <person name="Debuchy R."/>
            <person name="Gladieux P."/>
            <person name="Thoren M.H."/>
            <person name="Johannesson H."/>
        </authorList>
    </citation>
    <scope>NUCLEOTIDE SEQUENCE</scope>
    <source>
        <strain evidence="2">CBS 538.74</strain>
    </source>
</reference>
<dbReference type="EMBL" id="MU857006">
    <property type="protein sequence ID" value="KAK4151658.1"/>
    <property type="molecule type" value="Genomic_DNA"/>
</dbReference>
<comment type="caution">
    <text evidence="2">The sequence shown here is derived from an EMBL/GenBank/DDBJ whole genome shotgun (WGS) entry which is preliminary data.</text>
</comment>
<evidence type="ECO:0000313" key="3">
    <source>
        <dbReference type="Proteomes" id="UP001302745"/>
    </source>
</evidence>
<feature type="region of interest" description="Disordered" evidence="1">
    <location>
        <begin position="73"/>
        <end position="94"/>
    </location>
</feature>